<dbReference type="RefSeq" id="XP_022295827.1">
    <property type="nucleotide sequence ID" value="XM_022440119.1"/>
</dbReference>
<dbReference type="GO" id="GO:0008270">
    <property type="term" value="F:zinc ion binding"/>
    <property type="evidence" value="ECO:0007669"/>
    <property type="project" value="UniProtKB-KW"/>
</dbReference>
<dbReference type="InterPro" id="IPR027417">
    <property type="entry name" value="P-loop_NTPase"/>
</dbReference>
<accession>A0A8B8AX81</accession>
<dbReference type="FunFam" id="3.40.50.300:FF:000366">
    <property type="entry name" value="GTPase, IMAP family member 2"/>
    <property type="match status" value="1"/>
</dbReference>
<dbReference type="InterPro" id="IPR045058">
    <property type="entry name" value="GIMA/IAN/Toc"/>
</dbReference>
<dbReference type="InterPro" id="IPR001876">
    <property type="entry name" value="Znf_RanBP2"/>
</dbReference>
<dbReference type="Pfam" id="PF00641">
    <property type="entry name" value="Zn_ribbon_RanBP"/>
    <property type="match status" value="2"/>
</dbReference>
<keyword evidence="3" id="KW-0547">Nucleotide-binding</keyword>
<dbReference type="InterPro" id="IPR006703">
    <property type="entry name" value="G_AIG1"/>
</dbReference>
<comment type="similarity">
    <text evidence="1">Belongs to the TRAFAC class TrmE-Era-EngA-EngB-Septin-like GTPase superfamily. AIG1/Toc34/Toc159-like paraseptin GTPase family. IAN subfamily.</text>
</comment>
<feature type="region of interest" description="Disordered" evidence="8">
    <location>
        <begin position="291"/>
        <end position="331"/>
    </location>
</feature>
<evidence type="ECO:0000256" key="3">
    <source>
        <dbReference type="ARBA" id="ARBA00022741"/>
    </source>
</evidence>
<keyword evidence="11" id="KW-1185">Reference proteome</keyword>
<gene>
    <name evidence="12" type="primary">LOC111105744</name>
</gene>
<feature type="domain" description="RanBP2-type" evidence="9">
    <location>
        <begin position="34"/>
        <end position="63"/>
    </location>
</feature>
<dbReference type="PROSITE" id="PS50199">
    <property type="entry name" value="ZF_RANBP2_2"/>
    <property type="match status" value="2"/>
</dbReference>
<protein>
    <submittedName>
        <fullName evidence="12">GTPase IMAP family member 4-like</fullName>
    </submittedName>
</protein>
<evidence type="ECO:0000313" key="12">
    <source>
        <dbReference type="RefSeq" id="XP_022295827.1"/>
    </source>
</evidence>
<dbReference type="PANTHER" id="PTHR10903:SF184">
    <property type="entry name" value="GTP-BINDING PROTEIN A"/>
    <property type="match status" value="1"/>
</dbReference>
<sequence>MASNYWLCHGCTHSNEHGRKKCVQCGDNNRSRHDSDIWPCPSCTFMNEGNKSKCGACGSHKGGGGGHGSRGKSRYGKGIDNEVRIVLLGKTGSGKSATGNTILNGDFFESTTSGSSITSRCTSRHAQRFGKEIQIVDTPGVFDTNIPNHVVQREIVKCIGMTSPGPHCFLLVLGLSRFTQEEKECIDHFVNYFGKRVYRYFIVLFTRKDDLDHHGKTLDDHFRTVPQSLKTIISKCDHRCIAFNNRAPSPARHDQVEDLLEMINDIVSNNHGDCYTNDMYSEAEKVMKQRQYQIEKDRERKRERERKAMEREIEEKYRSESRSHYKRESELETRVAELESMRDHYAKRSSALEREVLELEDEIESERRQYGAPSSRLLSKRKRLEEERSKLGSRKESEMEAEIDDLRNELKRMNKKTKKISKEKDRMYEQRLEELDRKYNQLQNPRYEVRQEVESGSGNVGEALLGGIMTIGKLIWKGIQMII</sequence>
<dbReference type="Proteomes" id="UP000694844">
    <property type="component" value="Chromosome 8"/>
</dbReference>
<keyword evidence="6" id="KW-0342">GTP-binding</keyword>
<dbReference type="GeneID" id="111105744"/>
<evidence type="ECO:0000256" key="8">
    <source>
        <dbReference type="SAM" id="MobiDB-lite"/>
    </source>
</evidence>
<evidence type="ECO:0000256" key="1">
    <source>
        <dbReference type="ARBA" id="ARBA00008535"/>
    </source>
</evidence>
<evidence type="ECO:0000313" key="11">
    <source>
        <dbReference type="Proteomes" id="UP000694844"/>
    </source>
</evidence>
<dbReference type="Pfam" id="PF04548">
    <property type="entry name" value="AIG1"/>
    <property type="match status" value="1"/>
</dbReference>
<evidence type="ECO:0000256" key="6">
    <source>
        <dbReference type="ARBA" id="ARBA00023134"/>
    </source>
</evidence>
<dbReference type="GO" id="GO:0005525">
    <property type="term" value="F:GTP binding"/>
    <property type="evidence" value="ECO:0007669"/>
    <property type="project" value="UniProtKB-KW"/>
</dbReference>
<feature type="domain" description="AIG1-type G" evidence="10">
    <location>
        <begin position="80"/>
        <end position="284"/>
    </location>
</feature>
<dbReference type="InterPro" id="IPR036443">
    <property type="entry name" value="Znf_RanBP2_sf"/>
</dbReference>
<keyword evidence="5" id="KW-0862">Zinc</keyword>
<dbReference type="OrthoDB" id="431287at2759"/>
<dbReference type="SMART" id="SM00547">
    <property type="entry name" value="ZnF_RBZ"/>
    <property type="match status" value="2"/>
</dbReference>
<keyword evidence="2" id="KW-0479">Metal-binding</keyword>
<proteinExistence type="inferred from homology"/>
<dbReference type="Gene3D" id="3.40.50.300">
    <property type="entry name" value="P-loop containing nucleotide triphosphate hydrolases"/>
    <property type="match status" value="1"/>
</dbReference>
<evidence type="ECO:0000259" key="10">
    <source>
        <dbReference type="PROSITE" id="PS51720"/>
    </source>
</evidence>
<evidence type="ECO:0000256" key="2">
    <source>
        <dbReference type="ARBA" id="ARBA00022723"/>
    </source>
</evidence>
<evidence type="ECO:0000256" key="7">
    <source>
        <dbReference type="PROSITE-ProRule" id="PRU00322"/>
    </source>
</evidence>
<feature type="domain" description="RanBP2-type" evidence="9">
    <location>
        <begin position="2"/>
        <end position="31"/>
    </location>
</feature>
<reference evidence="12" key="1">
    <citation type="submission" date="2025-08" db="UniProtKB">
        <authorList>
            <consortium name="RefSeq"/>
        </authorList>
    </citation>
    <scope>IDENTIFICATION</scope>
    <source>
        <tissue evidence="12">Whole sample</tissue>
    </source>
</reference>
<dbReference type="PANTHER" id="PTHR10903">
    <property type="entry name" value="GTPASE, IMAP FAMILY MEMBER-RELATED"/>
    <property type="match status" value="1"/>
</dbReference>
<organism evidence="11 12">
    <name type="scientific">Crassostrea virginica</name>
    <name type="common">Eastern oyster</name>
    <dbReference type="NCBI Taxonomy" id="6565"/>
    <lineage>
        <taxon>Eukaryota</taxon>
        <taxon>Metazoa</taxon>
        <taxon>Spiralia</taxon>
        <taxon>Lophotrochozoa</taxon>
        <taxon>Mollusca</taxon>
        <taxon>Bivalvia</taxon>
        <taxon>Autobranchia</taxon>
        <taxon>Pteriomorphia</taxon>
        <taxon>Ostreida</taxon>
        <taxon>Ostreoidea</taxon>
        <taxon>Ostreidae</taxon>
        <taxon>Crassostrea</taxon>
    </lineage>
</organism>
<evidence type="ECO:0000256" key="4">
    <source>
        <dbReference type="ARBA" id="ARBA00022771"/>
    </source>
</evidence>
<dbReference type="PROSITE" id="PS51720">
    <property type="entry name" value="G_AIG1"/>
    <property type="match status" value="1"/>
</dbReference>
<dbReference type="PROSITE" id="PS01358">
    <property type="entry name" value="ZF_RANBP2_1"/>
    <property type="match status" value="1"/>
</dbReference>
<name>A0A8B8AX81_CRAVI</name>
<keyword evidence="4 7" id="KW-0863">Zinc-finger</keyword>
<dbReference type="SUPFAM" id="SSF90209">
    <property type="entry name" value="Ran binding protein zinc finger-like"/>
    <property type="match status" value="1"/>
</dbReference>
<evidence type="ECO:0000259" key="9">
    <source>
        <dbReference type="PROSITE" id="PS50199"/>
    </source>
</evidence>
<feature type="compositionally biased region" description="Basic and acidic residues" evidence="8">
    <location>
        <begin position="383"/>
        <end position="396"/>
    </location>
</feature>
<dbReference type="SUPFAM" id="SSF52540">
    <property type="entry name" value="P-loop containing nucleoside triphosphate hydrolases"/>
    <property type="match status" value="1"/>
</dbReference>
<dbReference type="Gene3D" id="4.10.1060.10">
    <property type="entry name" value="Zinc finger, RanBP2-type"/>
    <property type="match status" value="1"/>
</dbReference>
<dbReference type="AlphaFoldDB" id="A0A8B8AX81"/>
<feature type="region of interest" description="Disordered" evidence="8">
    <location>
        <begin position="362"/>
        <end position="396"/>
    </location>
</feature>
<evidence type="ECO:0000256" key="5">
    <source>
        <dbReference type="ARBA" id="ARBA00022833"/>
    </source>
</evidence>
<dbReference type="KEGG" id="cvn:111105744"/>
<dbReference type="CDD" id="cd01852">
    <property type="entry name" value="AIG1"/>
    <property type="match status" value="1"/>
</dbReference>